<dbReference type="Proteomes" id="UP001344447">
    <property type="component" value="Unassembled WGS sequence"/>
</dbReference>
<dbReference type="Gene3D" id="3.40.1180.10">
    <property type="entry name" value="Decaprenyl diphosphate synthase-like"/>
    <property type="match status" value="1"/>
</dbReference>
<protein>
    <submittedName>
        <fullName evidence="1">Uncharacterized protein</fullName>
    </submittedName>
</protein>
<comment type="caution">
    <text evidence="1">The sequence shown here is derived from an EMBL/GenBank/DDBJ whole genome shotgun (WGS) entry which is preliminary data.</text>
</comment>
<reference evidence="1 2" key="1">
    <citation type="submission" date="2023-11" db="EMBL/GenBank/DDBJ databases">
        <title>Dfirmibasis_genome.</title>
        <authorList>
            <person name="Edelbroek B."/>
            <person name="Kjellin J."/>
            <person name="Jerlstrom-Hultqvist J."/>
            <person name="Soderbom F."/>
        </authorList>
    </citation>
    <scope>NUCLEOTIDE SEQUENCE [LARGE SCALE GENOMIC DNA]</scope>
    <source>
        <strain evidence="1 2">TNS-C-14</strain>
    </source>
</reference>
<proteinExistence type="predicted"/>
<keyword evidence="2" id="KW-1185">Reference proteome</keyword>
<gene>
    <name evidence="1" type="ORF">RB653_002475</name>
</gene>
<dbReference type="AlphaFoldDB" id="A0AAN7TNX2"/>
<dbReference type="EMBL" id="JAVFKY010000004">
    <property type="protein sequence ID" value="KAK5577532.1"/>
    <property type="molecule type" value="Genomic_DNA"/>
</dbReference>
<sequence>MFCSFEEFNKLSEKEIFEIVRTVLEDKNTLIYAYDGTRRSFLIENTNLKNENNQIETTINYDEYSKIAIKKLLYDLVMMFKHGIKTICYPMWFCTLEDRGPAYLPKFIKYLEGLSELLDNQSLFDKYQELGIRVIFYGEYKLLLERGNAPELLLKFEKIMELTKNNSNHIVLLGTNIEPPTETFINNTISLYKAKGNIKPTMNDLIKHYYGVQVDQASFYLGFDRFSTDGRPILISDKGNEDLYYTISPHKFITQTTFRKVLFDKLFGRPMSNIKDYELKNVELMKLFYSENKDMIMGLGNVNPNGNYWYPGPQVNVPKH</sequence>
<organism evidence="1 2">
    <name type="scientific">Dictyostelium firmibasis</name>
    <dbReference type="NCBI Taxonomy" id="79012"/>
    <lineage>
        <taxon>Eukaryota</taxon>
        <taxon>Amoebozoa</taxon>
        <taxon>Evosea</taxon>
        <taxon>Eumycetozoa</taxon>
        <taxon>Dictyostelia</taxon>
        <taxon>Dictyosteliales</taxon>
        <taxon>Dictyosteliaceae</taxon>
        <taxon>Dictyostelium</taxon>
    </lineage>
</organism>
<dbReference type="InterPro" id="IPR036424">
    <property type="entry name" value="UPP_synth-like_sf"/>
</dbReference>
<evidence type="ECO:0000313" key="2">
    <source>
        <dbReference type="Proteomes" id="UP001344447"/>
    </source>
</evidence>
<evidence type="ECO:0000313" key="1">
    <source>
        <dbReference type="EMBL" id="KAK5577532.1"/>
    </source>
</evidence>
<dbReference type="GO" id="GO:0016765">
    <property type="term" value="F:transferase activity, transferring alkyl or aryl (other than methyl) groups"/>
    <property type="evidence" value="ECO:0007669"/>
    <property type="project" value="InterPro"/>
</dbReference>
<accession>A0AAN7TNX2</accession>
<name>A0AAN7TNX2_9MYCE</name>